<evidence type="ECO:0000313" key="2">
    <source>
        <dbReference type="EnsemblPlants" id="TraesCS3B02G547400.1"/>
    </source>
</evidence>
<sequence>MSQEENSAVALSAFSNGSNPKEENPMEAILSFSKKISDGSSCEDDADSSMRLVHTKILKDSHVEQIEHPLLVVEENHLLEHVGENIVGEHIHFEAELDEGDAASDVEVERLHCVHEEPVTYFQLRRVGADGRLMKRRRIDE</sequence>
<dbReference type="Gramene" id="TraesCS3B02G547400.1">
    <property type="protein sequence ID" value="TraesCS3B02G547400.1"/>
    <property type="gene ID" value="TraesCS3B02G547400"/>
</dbReference>
<dbReference type="EnsemblPlants" id="TraesCS3B02G547400.1">
    <property type="protein sequence ID" value="TraesCS3B02G547400.1"/>
    <property type="gene ID" value="TraesCS3B02G547400"/>
</dbReference>
<dbReference type="Gramene" id="TraesCS3B03G1362400.1">
    <property type="protein sequence ID" value="TraesCS3B03G1362400.1.CDS"/>
    <property type="gene ID" value="TraesCS3B03G1362400"/>
</dbReference>
<proteinExistence type="predicted"/>
<accession>A0A3B6FX90</accession>
<reference evidence="2" key="2">
    <citation type="submission" date="2018-10" db="UniProtKB">
        <authorList>
            <consortium name="EnsemblPlants"/>
        </authorList>
    </citation>
    <scope>IDENTIFICATION</scope>
</reference>
<protein>
    <submittedName>
        <fullName evidence="2">Uncharacterized protein</fullName>
    </submittedName>
</protein>
<reference evidence="2" key="1">
    <citation type="submission" date="2018-08" db="EMBL/GenBank/DDBJ databases">
        <authorList>
            <person name="Rossello M."/>
        </authorList>
    </citation>
    <scope>NUCLEOTIDE SEQUENCE [LARGE SCALE GENOMIC DNA]</scope>
    <source>
        <strain evidence="2">cv. Chinese Spring</strain>
    </source>
</reference>
<dbReference type="Gramene" id="TraesSTA3B03G01760030.1">
    <property type="protein sequence ID" value="TraesSTA3B03G01760030.1"/>
    <property type="gene ID" value="TraesSTA3B03G01760030"/>
</dbReference>
<name>A0A3B6FX90_WHEAT</name>
<dbReference type="AlphaFoldDB" id="A0A3B6FX90"/>
<dbReference type="Proteomes" id="UP000019116">
    <property type="component" value="Chromosome 3B"/>
</dbReference>
<evidence type="ECO:0000256" key="1">
    <source>
        <dbReference type="SAM" id="MobiDB-lite"/>
    </source>
</evidence>
<dbReference type="OMA" id="LHCVHEE"/>
<feature type="region of interest" description="Disordered" evidence="1">
    <location>
        <begin position="1"/>
        <end position="28"/>
    </location>
</feature>
<keyword evidence="3" id="KW-1185">Reference proteome</keyword>
<evidence type="ECO:0000313" key="3">
    <source>
        <dbReference type="Proteomes" id="UP000019116"/>
    </source>
</evidence>
<organism evidence="2">
    <name type="scientific">Triticum aestivum</name>
    <name type="common">Wheat</name>
    <dbReference type="NCBI Taxonomy" id="4565"/>
    <lineage>
        <taxon>Eukaryota</taxon>
        <taxon>Viridiplantae</taxon>
        <taxon>Streptophyta</taxon>
        <taxon>Embryophyta</taxon>
        <taxon>Tracheophyta</taxon>
        <taxon>Spermatophyta</taxon>
        <taxon>Magnoliopsida</taxon>
        <taxon>Liliopsida</taxon>
        <taxon>Poales</taxon>
        <taxon>Poaceae</taxon>
        <taxon>BOP clade</taxon>
        <taxon>Pooideae</taxon>
        <taxon>Triticodae</taxon>
        <taxon>Triticeae</taxon>
        <taxon>Triticinae</taxon>
        <taxon>Triticum</taxon>
    </lineage>
</organism>